<accession>A0ABN1JNQ9</accession>
<name>A0ABN1JNQ9_9BURK</name>
<dbReference type="RefSeq" id="WP_141287245.1">
    <property type="nucleotide sequence ID" value="NZ_BAAAEW010000004.1"/>
</dbReference>
<organism evidence="2 3">
    <name type="scientific">Ideonella azotifigens</name>
    <dbReference type="NCBI Taxonomy" id="513160"/>
    <lineage>
        <taxon>Bacteria</taxon>
        <taxon>Pseudomonadati</taxon>
        <taxon>Pseudomonadota</taxon>
        <taxon>Betaproteobacteria</taxon>
        <taxon>Burkholderiales</taxon>
        <taxon>Sphaerotilaceae</taxon>
        <taxon>Ideonella</taxon>
    </lineage>
</organism>
<gene>
    <name evidence="2" type="ORF">GCM10009107_08260</name>
</gene>
<proteinExistence type="predicted"/>
<reference evidence="2 3" key="1">
    <citation type="journal article" date="2019" name="Int. J. Syst. Evol. Microbiol.">
        <title>The Global Catalogue of Microorganisms (GCM) 10K type strain sequencing project: providing services to taxonomists for standard genome sequencing and annotation.</title>
        <authorList>
            <consortium name="The Broad Institute Genomics Platform"/>
            <consortium name="The Broad Institute Genome Sequencing Center for Infectious Disease"/>
            <person name="Wu L."/>
            <person name="Ma J."/>
        </authorList>
    </citation>
    <scope>NUCLEOTIDE SEQUENCE [LARGE SCALE GENOMIC DNA]</scope>
    <source>
        <strain evidence="2 3">JCM 15503</strain>
    </source>
</reference>
<evidence type="ECO:0000313" key="3">
    <source>
        <dbReference type="Proteomes" id="UP001500279"/>
    </source>
</evidence>
<dbReference type="Pfam" id="PF14344">
    <property type="entry name" value="DUF4397"/>
    <property type="match status" value="1"/>
</dbReference>
<comment type="caution">
    <text evidence="2">The sequence shown here is derived from an EMBL/GenBank/DDBJ whole genome shotgun (WGS) entry which is preliminary data.</text>
</comment>
<evidence type="ECO:0000259" key="1">
    <source>
        <dbReference type="Pfam" id="PF14344"/>
    </source>
</evidence>
<protein>
    <recommendedName>
        <fullName evidence="1">DUF4397 domain-containing protein</fullName>
    </recommendedName>
</protein>
<dbReference type="EMBL" id="BAAAEW010000004">
    <property type="protein sequence ID" value="GAA0743580.1"/>
    <property type="molecule type" value="Genomic_DNA"/>
</dbReference>
<evidence type="ECO:0000313" key="2">
    <source>
        <dbReference type="EMBL" id="GAA0743580.1"/>
    </source>
</evidence>
<dbReference type="Proteomes" id="UP001500279">
    <property type="component" value="Unassembled WGS sequence"/>
</dbReference>
<keyword evidence="3" id="KW-1185">Reference proteome</keyword>
<dbReference type="InterPro" id="IPR025510">
    <property type="entry name" value="DUF4397"/>
</dbReference>
<sequence>MPLPSRLRSSPVSAAEPALPTRRRVLQAAAGIVAGGSLLALQACGGADDGDTASLRLVNATVDFETARLQVDGSTVISSLAYGGTTSDYVSIDSGSRALALFSTSGTTGPSTAYSFNADTYNTVIAYGTLSAGMAFRRIEESNSAPSSGYFNVRLLHAAPLLDGLDLYISNTSSLADLTPTATISAIGNLGDFVAVEAGTYRVRLTPTGDHSTVLFDSGSDTSSRITFSSELIVTLAIVPRSSGSLPDITALPEKLAAGVLSNSLA</sequence>
<feature type="domain" description="DUF4397" evidence="1">
    <location>
        <begin position="53"/>
        <end position="168"/>
    </location>
</feature>